<dbReference type="Gramene" id="NC10G0043550.1">
    <property type="protein sequence ID" value="NC10G0043550.1:cds"/>
    <property type="gene ID" value="NC10G0043550"/>
</dbReference>
<comment type="similarity">
    <text evidence="2">Belongs to the TspO/BZRP family.</text>
</comment>
<keyword evidence="5 7" id="KW-0472">Membrane</keyword>
<feature type="region of interest" description="Disordered" evidence="6">
    <location>
        <begin position="1"/>
        <end position="24"/>
    </location>
</feature>
<dbReference type="Gene3D" id="1.20.1260.100">
    <property type="entry name" value="TspO/MBR protein"/>
    <property type="match status" value="1"/>
</dbReference>
<dbReference type="Pfam" id="PF03073">
    <property type="entry name" value="TspO_MBR"/>
    <property type="match status" value="1"/>
</dbReference>
<proteinExistence type="inferred from homology"/>
<accession>A0A5K0XC83</accession>
<dbReference type="PANTHER" id="PTHR10057">
    <property type="entry name" value="PERIPHERAL-TYPE BENZODIAZEPINE RECEPTOR"/>
    <property type="match status" value="1"/>
</dbReference>
<dbReference type="AlphaFoldDB" id="A0A5K0XC83"/>
<dbReference type="InterPro" id="IPR038330">
    <property type="entry name" value="TspO/MBR-related_sf"/>
</dbReference>
<dbReference type="OrthoDB" id="8841220at2759"/>
<dbReference type="GO" id="GO:0016020">
    <property type="term" value="C:membrane"/>
    <property type="evidence" value="ECO:0007669"/>
    <property type="project" value="UniProtKB-SubCell"/>
</dbReference>
<feature type="transmembrane region" description="Helical" evidence="7">
    <location>
        <begin position="130"/>
        <end position="147"/>
    </location>
</feature>
<feature type="transmembrane region" description="Helical" evidence="7">
    <location>
        <begin position="159"/>
        <end position="177"/>
    </location>
</feature>
<name>A0A5K0XC83_9MAGN</name>
<gene>
    <name evidence="8" type="ORF">NYM_LOCUS3998</name>
</gene>
<dbReference type="InterPro" id="IPR004307">
    <property type="entry name" value="TspO_MBR"/>
</dbReference>
<protein>
    <submittedName>
        <fullName evidence="8">Uncharacterized protein</fullName>
    </submittedName>
</protein>
<sequence>MESSDLKHRVRDESRLSSGDVRSKNPRANKMALAKRGLRSLAVAVAIPFLLGCVNLRLGDRHLRDRSVWCPVWLHDFGWLVSCATMGLSSWLVWVEGGLQQQSGALSVYAAELGLSFVWALAFGFGATRFAFAISLLLVGLAVVCYRSFRSANPIAGDLVKPYLFWVAFVAFVNYRLL</sequence>
<dbReference type="FunFam" id="1.20.1260.100:FF:000001">
    <property type="entry name" value="translocator protein 2"/>
    <property type="match status" value="1"/>
</dbReference>
<dbReference type="EMBL" id="LR721775">
    <property type="protein sequence ID" value="VVV63103.1"/>
    <property type="molecule type" value="Genomic_DNA"/>
</dbReference>
<evidence type="ECO:0000313" key="8">
    <source>
        <dbReference type="EMBL" id="VVV63103.1"/>
    </source>
</evidence>
<dbReference type="CDD" id="cd15904">
    <property type="entry name" value="TSPO_MBR"/>
    <property type="match status" value="1"/>
</dbReference>
<feature type="transmembrane region" description="Helical" evidence="7">
    <location>
        <begin position="77"/>
        <end position="94"/>
    </location>
</feature>
<comment type="subcellular location">
    <subcellularLocation>
        <location evidence="1">Membrane</location>
        <topology evidence="1">Multi-pass membrane protein</topology>
    </subcellularLocation>
</comment>
<evidence type="ECO:0000256" key="5">
    <source>
        <dbReference type="ARBA" id="ARBA00023136"/>
    </source>
</evidence>
<evidence type="ECO:0000256" key="4">
    <source>
        <dbReference type="ARBA" id="ARBA00022989"/>
    </source>
</evidence>
<feature type="compositionally biased region" description="Basic and acidic residues" evidence="6">
    <location>
        <begin position="1"/>
        <end position="15"/>
    </location>
</feature>
<organism evidence="8">
    <name type="scientific">Nymphaea colorata</name>
    <name type="common">pocket water lily</name>
    <dbReference type="NCBI Taxonomy" id="210225"/>
    <lineage>
        <taxon>Eukaryota</taxon>
        <taxon>Viridiplantae</taxon>
        <taxon>Streptophyta</taxon>
        <taxon>Embryophyta</taxon>
        <taxon>Tracheophyta</taxon>
        <taxon>Spermatophyta</taxon>
        <taxon>Magnoliopsida</taxon>
        <taxon>Nymphaeales</taxon>
        <taxon>Nymphaeaceae</taxon>
        <taxon>Nymphaea</taxon>
    </lineage>
</organism>
<feature type="transmembrane region" description="Helical" evidence="7">
    <location>
        <begin position="106"/>
        <end position="124"/>
    </location>
</feature>
<evidence type="ECO:0000256" key="3">
    <source>
        <dbReference type="ARBA" id="ARBA00022692"/>
    </source>
</evidence>
<reference evidence="8" key="1">
    <citation type="submission" date="2019-09" db="EMBL/GenBank/DDBJ databases">
        <authorList>
            <person name="Zhang L."/>
        </authorList>
    </citation>
    <scope>NUCLEOTIDE SEQUENCE</scope>
</reference>
<evidence type="ECO:0000256" key="2">
    <source>
        <dbReference type="ARBA" id="ARBA00007524"/>
    </source>
</evidence>
<evidence type="ECO:0000256" key="1">
    <source>
        <dbReference type="ARBA" id="ARBA00004141"/>
    </source>
</evidence>
<keyword evidence="4 7" id="KW-1133">Transmembrane helix</keyword>
<feature type="transmembrane region" description="Helical" evidence="7">
    <location>
        <begin position="37"/>
        <end position="57"/>
    </location>
</feature>
<dbReference type="OMA" id="WVEGGFH"/>
<evidence type="ECO:0000256" key="6">
    <source>
        <dbReference type="SAM" id="MobiDB-lite"/>
    </source>
</evidence>
<keyword evidence="3 7" id="KW-0812">Transmembrane</keyword>
<dbReference type="GO" id="GO:0033013">
    <property type="term" value="P:tetrapyrrole metabolic process"/>
    <property type="evidence" value="ECO:0007669"/>
    <property type="project" value="UniProtKB-ARBA"/>
</dbReference>
<dbReference type="PANTHER" id="PTHR10057:SF0">
    <property type="entry name" value="TRANSLOCATOR PROTEIN"/>
    <property type="match status" value="1"/>
</dbReference>
<evidence type="ECO:0000256" key="7">
    <source>
        <dbReference type="SAM" id="Phobius"/>
    </source>
</evidence>